<protein>
    <submittedName>
        <fullName evidence="2">Uncharacterized protein</fullName>
    </submittedName>
</protein>
<dbReference type="AlphaFoldDB" id="A0A643CJM5"/>
<dbReference type="EMBL" id="SGJD01000013">
    <property type="protein sequence ID" value="KAB0407640.1"/>
    <property type="molecule type" value="Genomic_DNA"/>
</dbReference>
<dbReference type="Proteomes" id="UP000437017">
    <property type="component" value="Unassembled WGS sequence"/>
</dbReference>
<comment type="caution">
    <text evidence="2">The sequence shown here is derived from an EMBL/GenBank/DDBJ whole genome shotgun (WGS) entry which is preliminary data.</text>
</comment>
<gene>
    <name evidence="2" type="ORF">E2I00_011624</name>
</gene>
<feature type="compositionally biased region" description="Basic and acidic residues" evidence="1">
    <location>
        <begin position="16"/>
        <end position="38"/>
    </location>
</feature>
<keyword evidence="3" id="KW-1185">Reference proteome</keyword>
<proteinExistence type="predicted"/>
<feature type="region of interest" description="Disordered" evidence="1">
    <location>
        <begin position="1"/>
        <end position="50"/>
    </location>
</feature>
<sequence length="197" mass="21727">MVGFSEDECYPSLDEPQNHEENKLIAGTRSRERSRGLENGRGTSGHRRSEEEFALSDWRGREQNCDLDQGGPFLCNAGLKQLDSAFSATREVTSFTTVSSPQRRAGSRKPLISWVILSSPVCRPSPTQASFAQLICYVFLGQLLWHPVHPESSGIPFPESLAGSPPTIIPLRECGLEIKPRRAASYCHLTQSLTALA</sequence>
<evidence type="ECO:0000256" key="1">
    <source>
        <dbReference type="SAM" id="MobiDB-lite"/>
    </source>
</evidence>
<organism evidence="2 3">
    <name type="scientific">Balaenoptera physalus</name>
    <name type="common">Fin whale</name>
    <name type="synonym">Balaena physalus</name>
    <dbReference type="NCBI Taxonomy" id="9770"/>
    <lineage>
        <taxon>Eukaryota</taxon>
        <taxon>Metazoa</taxon>
        <taxon>Chordata</taxon>
        <taxon>Craniata</taxon>
        <taxon>Vertebrata</taxon>
        <taxon>Euteleostomi</taxon>
        <taxon>Mammalia</taxon>
        <taxon>Eutheria</taxon>
        <taxon>Laurasiatheria</taxon>
        <taxon>Artiodactyla</taxon>
        <taxon>Whippomorpha</taxon>
        <taxon>Cetacea</taxon>
        <taxon>Mysticeti</taxon>
        <taxon>Balaenopteridae</taxon>
        <taxon>Balaenoptera</taxon>
    </lineage>
</organism>
<reference evidence="2 3" key="1">
    <citation type="journal article" date="2019" name="PLoS ONE">
        <title>Genomic analyses reveal an absence of contemporary introgressive admixture between fin whales and blue whales, despite known hybrids.</title>
        <authorList>
            <person name="Westbury M.V."/>
            <person name="Petersen B."/>
            <person name="Lorenzen E.D."/>
        </authorList>
    </citation>
    <scope>NUCLEOTIDE SEQUENCE [LARGE SCALE GENOMIC DNA]</scope>
    <source>
        <strain evidence="2">FinWhale-01</strain>
    </source>
</reference>
<evidence type="ECO:0000313" key="3">
    <source>
        <dbReference type="Proteomes" id="UP000437017"/>
    </source>
</evidence>
<evidence type="ECO:0000313" key="2">
    <source>
        <dbReference type="EMBL" id="KAB0407640.1"/>
    </source>
</evidence>
<accession>A0A643CJM5</accession>
<name>A0A643CJM5_BALPH</name>